<accession>A0A2P2NA28</accession>
<reference evidence="1" key="1">
    <citation type="submission" date="2018-02" db="EMBL/GenBank/DDBJ databases">
        <title>Rhizophora mucronata_Transcriptome.</title>
        <authorList>
            <person name="Meera S.P."/>
            <person name="Sreeshan A."/>
            <person name="Augustine A."/>
        </authorList>
    </citation>
    <scope>NUCLEOTIDE SEQUENCE</scope>
    <source>
        <tissue evidence="1">Leaf</tissue>
    </source>
</reference>
<proteinExistence type="predicted"/>
<protein>
    <submittedName>
        <fullName evidence="1">Uncharacterized protein</fullName>
    </submittedName>
</protein>
<dbReference type="AlphaFoldDB" id="A0A2P2NA28"/>
<name>A0A2P2NA28_RHIMU</name>
<evidence type="ECO:0000313" key="1">
    <source>
        <dbReference type="EMBL" id="MBX39345.1"/>
    </source>
</evidence>
<organism evidence="1">
    <name type="scientific">Rhizophora mucronata</name>
    <name type="common">Asiatic mangrove</name>
    <dbReference type="NCBI Taxonomy" id="61149"/>
    <lineage>
        <taxon>Eukaryota</taxon>
        <taxon>Viridiplantae</taxon>
        <taxon>Streptophyta</taxon>
        <taxon>Embryophyta</taxon>
        <taxon>Tracheophyta</taxon>
        <taxon>Spermatophyta</taxon>
        <taxon>Magnoliopsida</taxon>
        <taxon>eudicotyledons</taxon>
        <taxon>Gunneridae</taxon>
        <taxon>Pentapetalae</taxon>
        <taxon>rosids</taxon>
        <taxon>fabids</taxon>
        <taxon>Malpighiales</taxon>
        <taxon>Rhizophoraceae</taxon>
        <taxon>Rhizophora</taxon>
    </lineage>
</organism>
<sequence>MTENIPLTTMQCNWKKAKYCHQNALEKNDLGDAMIKNISSYYEQSSRNKQ</sequence>
<dbReference type="EMBL" id="GGEC01058861">
    <property type="protein sequence ID" value="MBX39345.1"/>
    <property type="molecule type" value="Transcribed_RNA"/>
</dbReference>